<name>A0A0F9BGG9_9ZZZZ</name>
<evidence type="ECO:0000256" key="3">
    <source>
        <dbReference type="ARBA" id="ARBA00022989"/>
    </source>
</evidence>
<evidence type="ECO:0000256" key="1">
    <source>
        <dbReference type="ARBA" id="ARBA00004370"/>
    </source>
</evidence>
<dbReference type="PANTHER" id="PTHR35814:SF1">
    <property type="entry name" value="GLUTATHIONE S-TRANSFERASE-RELATED"/>
    <property type="match status" value="1"/>
</dbReference>
<evidence type="ECO:0000256" key="4">
    <source>
        <dbReference type="ARBA" id="ARBA00023136"/>
    </source>
</evidence>
<evidence type="ECO:0000256" key="5">
    <source>
        <dbReference type="SAM" id="Phobius"/>
    </source>
</evidence>
<keyword evidence="4 5" id="KW-0472">Membrane</keyword>
<dbReference type="PANTHER" id="PTHR35814">
    <property type="match status" value="1"/>
</dbReference>
<feature type="transmembrane region" description="Helical" evidence="5">
    <location>
        <begin position="99"/>
        <end position="120"/>
    </location>
</feature>
<reference evidence="6" key="1">
    <citation type="journal article" date="2015" name="Nature">
        <title>Complex archaea that bridge the gap between prokaryotes and eukaryotes.</title>
        <authorList>
            <person name="Spang A."/>
            <person name="Saw J.H."/>
            <person name="Jorgensen S.L."/>
            <person name="Zaremba-Niedzwiedzka K."/>
            <person name="Martijn J."/>
            <person name="Lind A.E."/>
            <person name="van Eijk R."/>
            <person name="Schleper C."/>
            <person name="Guy L."/>
            <person name="Ettema T.J."/>
        </authorList>
    </citation>
    <scope>NUCLEOTIDE SEQUENCE</scope>
</reference>
<dbReference type="InterPro" id="IPR001129">
    <property type="entry name" value="Membr-assoc_MAPEG"/>
</dbReference>
<comment type="subcellular location">
    <subcellularLocation>
        <location evidence="1">Membrane</location>
    </subcellularLocation>
</comment>
<proteinExistence type="predicted"/>
<organism evidence="6">
    <name type="scientific">marine sediment metagenome</name>
    <dbReference type="NCBI Taxonomy" id="412755"/>
    <lineage>
        <taxon>unclassified sequences</taxon>
        <taxon>metagenomes</taxon>
        <taxon>ecological metagenomes</taxon>
    </lineage>
</organism>
<dbReference type="InterPro" id="IPR023352">
    <property type="entry name" value="MAPEG-like_dom_sf"/>
</dbReference>
<dbReference type="GO" id="GO:0016020">
    <property type="term" value="C:membrane"/>
    <property type="evidence" value="ECO:0007669"/>
    <property type="project" value="UniProtKB-SubCell"/>
</dbReference>
<keyword evidence="3 5" id="KW-1133">Transmembrane helix</keyword>
<gene>
    <name evidence="6" type="ORF">LCGC14_2530770</name>
</gene>
<feature type="transmembrane region" description="Helical" evidence="5">
    <location>
        <begin position="46"/>
        <end position="64"/>
    </location>
</feature>
<dbReference type="SUPFAM" id="SSF161084">
    <property type="entry name" value="MAPEG domain-like"/>
    <property type="match status" value="1"/>
</dbReference>
<protein>
    <recommendedName>
        <fullName evidence="7">Glutathione metabolism protein</fullName>
    </recommendedName>
</protein>
<evidence type="ECO:0000313" key="6">
    <source>
        <dbReference type="EMBL" id="KKL12937.1"/>
    </source>
</evidence>
<feature type="transmembrane region" description="Helical" evidence="5">
    <location>
        <begin position="6"/>
        <end position="25"/>
    </location>
</feature>
<sequence>MIISFYAAILAFMYIYLSINVVKVRKSNQISLGTNDNPQLLRATRAHGNFIEYVPFALILIFLAEYQGLSSHYCHILGTLLVFGRVCHSIAINDNTLKLRVIGMLATFATLALSALALLLGRFF</sequence>
<dbReference type="AlphaFoldDB" id="A0A0F9BGG9"/>
<dbReference type="Pfam" id="PF01124">
    <property type="entry name" value="MAPEG"/>
    <property type="match status" value="1"/>
</dbReference>
<keyword evidence="2 5" id="KW-0812">Transmembrane</keyword>
<accession>A0A0F9BGG9</accession>
<evidence type="ECO:0008006" key="7">
    <source>
        <dbReference type="Google" id="ProtNLM"/>
    </source>
</evidence>
<evidence type="ECO:0000256" key="2">
    <source>
        <dbReference type="ARBA" id="ARBA00022692"/>
    </source>
</evidence>
<comment type="caution">
    <text evidence="6">The sequence shown here is derived from an EMBL/GenBank/DDBJ whole genome shotgun (WGS) entry which is preliminary data.</text>
</comment>
<dbReference type="EMBL" id="LAZR01041063">
    <property type="protein sequence ID" value="KKL12937.1"/>
    <property type="molecule type" value="Genomic_DNA"/>
</dbReference>
<dbReference type="Gene3D" id="1.20.120.550">
    <property type="entry name" value="Membrane associated eicosanoid/glutathione metabolism-like domain"/>
    <property type="match status" value="1"/>
</dbReference>